<evidence type="ECO:0000313" key="4">
    <source>
        <dbReference type="Proteomes" id="UP000644020"/>
    </source>
</evidence>
<name>A0A918SX60_9ACTN</name>
<accession>A0A918SX60</accession>
<dbReference type="CDD" id="cd00051">
    <property type="entry name" value="EFh"/>
    <property type="match status" value="1"/>
</dbReference>
<gene>
    <name evidence="3" type="ORF">GCM10010305_19600</name>
</gene>
<dbReference type="Pfam" id="PF13202">
    <property type="entry name" value="EF-hand_5"/>
    <property type="match status" value="1"/>
</dbReference>
<evidence type="ECO:0000313" key="3">
    <source>
        <dbReference type="EMBL" id="GHA76859.1"/>
    </source>
</evidence>
<dbReference type="Proteomes" id="UP000644020">
    <property type="component" value="Unassembled WGS sequence"/>
</dbReference>
<feature type="region of interest" description="Disordered" evidence="1">
    <location>
        <begin position="1"/>
        <end position="71"/>
    </location>
</feature>
<dbReference type="InterPro" id="IPR018713">
    <property type="entry name" value="MPAB/Lcp_cat_dom"/>
</dbReference>
<evidence type="ECO:0000259" key="2">
    <source>
        <dbReference type="PROSITE" id="PS50222"/>
    </source>
</evidence>
<reference evidence="3" key="2">
    <citation type="submission" date="2020-09" db="EMBL/GenBank/DDBJ databases">
        <authorList>
            <person name="Sun Q."/>
            <person name="Ohkuma M."/>
        </authorList>
    </citation>
    <scope>NUCLEOTIDE SEQUENCE</scope>
    <source>
        <strain evidence="3">JCM 4518</strain>
    </source>
</reference>
<sequence>MTPAPPPTPSDGPPTGPRPGSSGGPSAGPSAGPSEEVTAPGATAPPRTPPPADEPPPAADAPPLFGPGSRFHSFADDPRWALALIRATVLEAAHPQVGAALADNSTFVTHPWRRLRNTFRSLRRMFGADQAAREREAARLNRLHARMSGTDGRGRGYDAMDRPTRAWVAATLFESTVTMCRLSGQPLDPETTERMYAEYRGFLAALDGDADELPPTVSEFWPYFDRVVETELENTEAARIILYHLFDHLPAPALFEGAPTLWAAGRAVVGPLLGAVTVASLPEPYRRRAALPELPGARTLMRGAYLTAGLARFLPPGWISAESILDLLFLSPGSDDPRTRTVTALRDRMRRAGALLRLLTPLAGAAEGPGPGTYPGAPADARTEARTGTGPATFARRTAEEFFRTVLDQTGDGRLDWPDLAAMARELATRLDLDEPEETRLYDAFAAWWRELQAALDTDGDGWISAREYAAGVPSLAGPALIRVAEVLFDATDRDGDGAIGADEYHALFRTAFRRDLDTTGGGYGRSAFVGDFLAFMSGRRSGTPYDPLLADA</sequence>
<dbReference type="PANTHER" id="PTHR36151">
    <property type="entry name" value="BLR2777 PROTEIN"/>
    <property type="match status" value="1"/>
</dbReference>
<dbReference type="Gene3D" id="1.10.238.10">
    <property type="entry name" value="EF-hand"/>
    <property type="match status" value="1"/>
</dbReference>
<dbReference type="InterPro" id="IPR002048">
    <property type="entry name" value="EF_hand_dom"/>
</dbReference>
<comment type="caution">
    <text evidence="3">The sequence shown here is derived from an EMBL/GenBank/DDBJ whole genome shotgun (WGS) entry which is preliminary data.</text>
</comment>
<evidence type="ECO:0000256" key="1">
    <source>
        <dbReference type="SAM" id="MobiDB-lite"/>
    </source>
</evidence>
<dbReference type="SUPFAM" id="SSF47473">
    <property type="entry name" value="EF-hand"/>
    <property type="match status" value="1"/>
</dbReference>
<feature type="compositionally biased region" description="Pro residues" evidence="1">
    <location>
        <begin position="46"/>
        <end position="60"/>
    </location>
</feature>
<dbReference type="PANTHER" id="PTHR36151:SF3">
    <property type="entry name" value="ER-BOUND OXYGENASE MPAB_MPAB'_RUBBER OXYGENASE CATALYTIC DOMAIN-CONTAINING PROTEIN"/>
    <property type="match status" value="1"/>
</dbReference>
<feature type="region of interest" description="Disordered" evidence="1">
    <location>
        <begin position="363"/>
        <end position="391"/>
    </location>
</feature>
<dbReference type="InterPro" id="IPR011992">
    <property type="entry name" value="EF-hand-dom_pair"/>
</dbReference>
<protein>
    <recommendedName>
        <fullName evidence="2">EF-hand domain-containing protein</fullName>
    </recommendedName>
</protein>
<organism evidence="3 4">
    <name type="scientific">Streptomyces termitum</name>
    <dbReference type="NCBI Taxonomy" id="67368"/>
    <lineage>
        <taxon>Bacteria</taxon>
        <taxon>Bacillati</taxon>
        <taxon>Actinomycetota</taxon>
        <taxon>Actinomycetes</taxon>
        <taxon>Kitasatosporales</taxon>
        <taxon>Streptomycetaceae</taxon>
        <taxon>Streptomyces</taxon>
    </lineage>
</organism>
<feature type="domain" description="EF-hand" evidence="2">
    <location>
        <begin position="480"/>
        <end position="515"/>
    </location>
</feature>
<dbReference type="PROSITE" id="PS50222">
    <property type="entry name" value="EF_HAND_2"/>
    <property type="match status" value="1"/>
</dbReference>
<keyword evidence="4" id="KW-1185">Reference proteome</keyword>
<reference evidence="3" key="1">
    <citation type="journal article" date="2014" name="Int. J. Syst. Evol. Microbiol.">
        <title>Complete genome sequence of Corynebacterium casei LMG S-19264T (=DSM 44701T), isolated from a smear-ripened cheese.</title>
        <authorList>
            <consortium name="US DOE Joint Genome Institute (JGI-PGF)"/>
            <person name="Walter F."/>
            <person name="Albersmeier A."/>
            <person name="Kalinowski J."/>
            <person name="Ruckert C."/>
        </authorList>
    </citation>
    <scope>NUCLEOTIDE SEQUENCE</scope>
    <source>
        <strain evidence="3">JCM 4518</strain>
    </source>
</reference>
<feature type="compositionally biased region" description="Low complexity" evidence="1">
    <location>
        <begin position="27"/>
        <end position="45"/>
    </location>
</feature>
<feature type="compositionally biased region" description="Pro residues" evidence="1">
    <location>
        <begin position="1"/>
        <end position="17"/>
    </location>
</feature>
<dbReference type="EMBL" id="BMUL01000004">
    <property type="protein sequence ID" value="GHA76859.1"/>
    <property type="molecule type" value="Genomic_DNA"/>
</dbReference>
<dbReference type="RefSeq" id="WP_229849684.1">
    <property type="nucleotide sequence ID" value="NZ_BMUL01000004.1"/>
</dbReference>
<dbReference type="InterPro" id="IPR018247">
    <property type="entry name" value="EF_Hand_1_Ca_BS"/>
</dbReference>
<dbReference type="GO" id="GO:0016491">
    <property type="term" value="F:oxidoreductase activity"/>
    <property type="evidence" value="ECO:0007669"/>
    <property type="project" value="InterPro"/>
</dbReference>
<dbReference type="GO" id="GO:0005509">
    <property type="term" value="F:calcium ion binding"/>
    <property type="evidence" value="ECO:0007669"/>
    <property type="project" value="InterPro"/>
</dbReference>
<proteinExistence type="predicted"/>
<dbReference type="AlphaFoldDB" id="A0A918SX60"/>
<dbReference type="Pfam" id="PF09995">
    <property type="entry name" value="MPAB_Lcp_cat"/>
    <property type="match status" value="1"/>
</dbReference>
<dbReference type="SMART" id="SM00054">
    <property type="entry name" value="EFh"/>
    <property type="match status" value="3"/>
</dbReference>
<dbReference type="PROSITE" id="PS00018">
    <property type="entry name" value="EF_HAND_1"/>
    <property type="match status" value="2"/>
</dbReference>